<feature type="transmembrane region" description="Helical" evidence="10">
    <location>
        <begin position="1223"/>
        <end position="1241"/>
    </location>
</feature>
<dbReference type="SMART" id="SM00382">
    <property type="entry name" value="AAA"/>
    <property type="match status" value="2"/>
</dbReference>
<feature type="domain" description="ABC transporter" evidence="11">
    <location>
        <begin position="66"/>
        <end position="315"/>
    </location>
</feature>
<evidence type="ECO:0000259" key="11">
    <source>
        <dbReference type="PROSITE" id="PS50893"/>
    </source>
</evidence>
<evidence type="ECO:0000313" key="12">
    <source>
        <dbReference type="EMBL" id="KAF2837385.1"/>
    </source>
</evidence>
<evidence type="ECO:0000256" key="4">
    <source>
        <dbReference type="ARBA" id="ARBA00022692"/>
    </source>
</evidence>
<dbReference type="InterPro" id="IPR013525">
    <property type="entry name" value="ABC2_TM"/>
</dbReference>
<dbReference type="GO" id="GO:0016887">
    <property type="term" value="F:ATP hydrolysis activity"/>
    <property type="evidence" value="ECO:0007669"/>
    <property type="project" value="InterPro"/>
</dbReference>
<keyword evidence="4 10" id="KW-0812">Transmembrane</keyword>
<gene>
    <name evidence="12" type="ORF">M501DRAFT_995996</name>
</gene>
<feature type="transmembrane region" description="Helical" evidence="10">
    <location>
        <begin position="534"/>
        <end position="556"/>
    </location>
</feature>
<dbReference type="PANTHER" id="PTHR19241">
    <property type="entry name" value="ATP-BINDING CASSETTE TRANSPORTER"/>
    <property type="match status" value="1"/>
</dbReference>
<feature type="transmembrane region" description="Helical" evidence="10">
    <location>
        <begin position="427"/>
        <end position="448"/>
    </location>
</feature>
<dbReference type="InterPro" id="IPR010929">
    <property type="entry name" value="PDR_CDR_ABC"/>
</dbReference>
<protein>
    <recommendedName>
        <fullName evidence="11">ABC transporter domain-containing protein</fullName>
    </recommendedName>
</protein>
<dbReference type="SUPFAM" id="SSF52540">
    <property type="entry name" value="P-loop containing nucleoside triphosphate hydrolases"/>
    <property type="match status" value="2"/>
</dbReference>
<feature type="transmembrane region" description="Helical" evidence="10">
    <location>
        <begin position="673"/>
        <end position="694"/>
    </location>
</feature>
<dbReference type="OrthoDB" id="245989at2759"/>
<evidence type="ECO:0000256" key="8">
    <source>
        <dbReference type="ARBA" id="ARBA00023136"/>
    </source>
</evidence>
<dbReference type="FunFam" id="3.40.50.300:FF:000054">
    <property type="entry name" value="ABC multidrug transporter atrF"/>
    <property type="match status" value="1"/>
</dbReference>
<feature type="domain" description="ABC transporter" evidence="11">
    <location>
        <begin position="767"/>
        <end position="1006"/>
    </location>
</feature>
<dbReference type="EMBL" id="MU006100">
    <property type="protein sequence ID" value="KAF2837385.1"/>
    <property type="molecule type" value="Genomic_DNA"/>
</dbReference>
<keyword evidence="8 10" id="KW-0472">Membrane</keyword>
<evidence type="ECO:0000256" key="1">
    <source>
        <dbReference type="ARBA" id="ARBA00004141"/>
    </source>
</evidence>
<keyword evidence="3" id="KW-0813">Transport</keyword>
<keyword evidence="6" id="KW-0067">ATP-binding</keyword>
<accession>A0A9P4S7F2</accession>
<evidence type="ECO:0000256" key="6">
    <source>
        <dbReference type="ARBA" id="ARBA00022840"/>
    </source>
</evidence>
<keyword evidence="7 10" id="KW-1133">Transmembrane helix</keyword>
<feature type="transmembrane region" description="Helical" evidence="10">
    <location>
        <begin position="1376"/>
        <end position="1397"/>
    </location>
</feature>
<dbReference type="Pfam" id="PF01061">
    <property type="entry name" value="ABC2_membrane"/>
    <property type="match status" value="2"/>
</dbReference>
<dbReference type="Pfam" id="PF00005">
    <property type="entry name" value="ABC_tran"/>
    <property type="match status" value="2"/>
</dbReference>
<reference evidence="12" key="1">
    <citation type="journal article" date="2020" name="Stud. Mycol.">
        <title>101 Dothideomycetes genomes: a test case for predicting lifestyles and emergence of pathogens.</title>
        <authorList>
            <person name="Haridas S."/>
            <person name="Albert R."/>
            <person name="Binder M."/>
            <person name="Bloem J."/>
            <person name="Labutti K."/>
            <person name="Salamov A."/>
            <person name="Andreopoulos B."/>
            <person name="Baker S."/>
            <person name="Barry K."/>
            <person name="Bills G."/>
            <person name="Bluhm B."/>
            <person name="Cannon C."/>
            <person name="Castanera R."/>
            <person name="Culley D."/>
            <person name="Daum C."/>
            <person name="Ezra D."/>
            <person name="Gonzalez J."/>
            <person name="Henrissat B."/>
            <person name="Kuo A."/>
            <person name="Liang C."/>
            <person name="Lipzen A."/>
            <person name="Lutzoni F."/>
            <person name="Magnuson J."/>
            <person name="Mondo S."/>
            <person name="Nolan M."/>
            <person name="Ohm R."/>
            <person name="Pangilinan J."/>
            <person name="Park H.-J."/>
            <person name="Ramirez L."/>
            <person name="Alfaro M."/>
            <person name="Sun H."/>
            <person name="Tritt A."/>
            <person name="Yoshinaga Y."/>
            <person name="Zwiers L.-H."/>
            <person name="Turgeon B."/>
            <person name="Goodwin S."/>
            <person name="Spatafora J."/>
            <person name="Crous P."/>
            <person name="Grigoriev I."/>
        </authorList>
    </citation>
    <scope>NUCLEOTIDE SEQUENCE</scope>
    <source>
        <strain evidence="12">CBS 101060</strain>
    </source>
</reference>
<dbReference type="InterPro" id="IPR003439">
    <property type="entry name" value="ABC_transporter-like_ATP-bd"/>
</dbReference>
<evidence type="ECO:0000256" key="9">
    <source>
        <dbReference type="SAM" id="MobiDB-lite"/>
    </source>
</evidence>
<feature type="region of interest" description="Disordered" evidence="9">
    <location>
        <begin position="1"/>
        <end position="29"/>
    </location>
</feature>
<feature type="transmembrane region" description="Helical" evidence="10">
    <location>
        <begin position="1253"/>
        <end position="1273"/>
    </location>
</feature>
<feature type="transmembrane region" description="Helical" evidence="10">
    <location>
        <begin position="1293"/>
        <end position="1313"/>
    </location>
</feature>
<dbReference type="Pfam" id="PF06422">
    <property type="entry name" value="PDR_CDR"/>
    <property type="match status" value="1"/>
</dbReference>
<proteinExistence type="inferred from homology"/>
<dbReference type="CDD" id="cd03232">
    <property type="entry name" value="ABCG_PDR_domain2"/>
    <property type="match status" value="1"/>
</dbReference>
<feature type="transmembrane region" description="Helical" evidence="10">
    <location>
        <begin position="568"/>
        <end position="587"/>
    </location>
</feature>
<organism evidence="12 13">
    <name type="scientific">Patellaria atrata CBS 101060</name>
    <dbReference type="NCBI Taxonomy" id="1346257"/>
    <lineage>
        <taxon>Eukaryota</taxon>
        <taxon>Fungi</taxon>
        <taxon>Dikarya</taxon>
        <taxon>Ascomycota</taxon>
        <taxon>Pezizomycotina</taxon>
        <taxon>Dothideomycetes</taxon>
        <taxon>Dothideomycetes incertae sedis</taxon>
        <taxon>Patellariales</taxon>
        <taxon>Patellariaceae</taxon>
        <taxon>Patellaria</taxon>
    </lineage>
</organism>
<evidence type="ECO:0000256" key="5">
    <source>
        <dbReference type="ARBA" id="ARBA00022741"/>
    </source>
</evidence>
<dbReference type="InterPro" id="IPR034001">
    <property type="entry name" value="ABCG_PDR_1"/>
</dbReference>
<keyword evidence="13" id="KW-1185">Reference proteome</keyword>
<dbReference type="PROSITE" id="PS50893">
    <property type="entry name" value="ABC_TRANSPORTER_2"/>
    <property type="match status" value="2"/>
</dbReference>
<dbReference type="GO" id="GO:0140359">
    <property type="term" value="F:ABC-type transporter activity"/>
    <property type="evidence" value="ECO:0007669"/>
    <property type="project" value="InterPro"/>
</dbReference>
<feature type="transmembrane region" description="Helical" evidence="10">
    <location>
        <begin position="1175"/>
        <end position="1203"/>
    </location>
</feature>
<keyword evidence="5" id="KW-0547">Nucleotide-binding</keyword>
<dbReference type="InterPro" id="IPR027417">
    <property type="entry name" value="P-loop_NTPase"/>
</dbReference>
<evidence type="ECO:0000256" key="3">
    <source>
        <dbReference type="ARBA" id="ARBA00022448"/>
    </source>
</evidence>
<feature type="transmembrane region" description="Helical" evidence="10">
    <location>
        <begin position="1103"/>
        <end position="1124"/>
    </location>
</feature>
<dbReference type="InterPro" id="IPR034003">
    <property type="entry name" value="ABCG_PDR_2"/>
</dbReference>
<dbReference type="InterPro" id="IPR003593">
    <property type="entry name" value="AAA+_ATPase"/>
</dbReference>
<feature type="transmembrane region" description="Helical" evidence="10">
    <location>
        <begin position="460"/>
        <end position="482"/>
    </location>
</feature>
<sequence length="1408" mass="157979">MVQRNSSPDTDNKERWTEHSSPSNGELLEKRWDEQTPALGLSFRNLHVHGFNTADQYQQTVASYLLKLPRLVVSLLRKGPKESVQILQDFNGILRNGEMLLVLGRPGSGCTTFLKTLAGNTHGINIHPSSQINYQGVSYQQMHQDFKGQSIYLAELDVHFPELTLGQTLAFAAGTRTGRSRDNTPYDIGHNLASSFNLDRAFDTRIGNGMIRGVSGGERKRTSIAEAFISGSQIQCWDNSTRGLDSSTALSFIKLLRSSTNASKSTVVMSIYQASEPMYKHFDKVTLLYEGRQIYYGHVSSAAEYFIGLGFVRPSRATTADFLTSITHPAERIVKNGYEMRVPRLPDEFASLWRRSEQAKLLLEDIHLFNTRYPPKTVSIQNGLKGDFRTIEKSSLQSSTFPIPIYLQIAICIKRELLRLRNNYPPVVAGVVGNTIVAVILGSIFYQLEENTGSFEQRAMLIFFAIMMNALTPAFEVLTIWAQRPIVEKHNQYTFYHPFADACASVLCDLPNKIITSVTFNSVLYFMTNLRKSAPAFFIFYFFSLVTILSMSMFFRMVGSLSRTSEQTMAPVSIMILIYVTYAGYVIPLDHMTNWLQWLRWINPIAYAYESLMINEFDHREFFCSSLVPTGSPYSQNGMEGKVCAVVGALSGEQLVRGSAYIKLKYGFTSTHLWRNLIILFAMTIIFGAVHLLAAEYIPAARSKGEILLFRRGKTTVKTVKDDVEKVVVSSFPKDTSLAIAKRESNDDTLRTGKSSLATQSEVFLWHKVNYEIKSKRGVKKILSEVDGWVKPGTLTALMGATGAGKTSLLDVLADRVSIGIVSGEIYVGGRPRDKSFQRKTGYVQQDDIHLATATVREALEFSALLRQSNETAADRLKYVDTVLNMLDMEAYSNAIVGVPGEGLNVDQRKRLTIAVEMVAKPELLLFLDEPTSGLDSQTAWSICMLLRKLADNGQAILCTIHQPSSQLFQIFDRLLLLGNGGSTLYFGDIGRDASTVINYFTKNRAITCGPDENPAEWVLNVTGGISSGPTLNDCFDLDWPEIWRNSREKEEIQRHIAEFKLSAFQTTSAQTNPGDEEYAASFTQQVVAALRRIFQEYWRDPVYLYSKVALCAGVALCTGISFYMTRLDIQGLRNIFFSAFVLTQLFSTVDQQIIPRLIAERGLFEARERRSKTYSWVVFLTTNIVVEIFWQTLTSVLVYVAWYYPTGLWRNGDVNFTVSERGALTFVILWLFCLFISTFSQAVSVGMEHAETAVQIATLFFYLCLIFCGVIVTPADLPRFWIFMYRVSPLTYFIGGIVTAGLANTSITCSSIEMLRIHPPTAITCGQYMAAYIQSAGGYISNPIDSSDCMYCPISDTNTFLAINGINIENRWRNAAFLLVYVVINIVATFTIYWAVRVPRVKRDPSS</sequence>
<comment type="subcellular location">
    <subcellularLocation>
        <location evidence="1">Membrane</location>
        <topology evidence="1">Multi-pass membrane protein</topology>
    </subcellularLocation>
</comment>
<name>A0A9P4S7F2_9PEZI</name>
<comment type="caution">
    <text evidence="12">The sequence shown here is derived from an EMBL/GenBank/DDBJ whole genome shotgun (WGS) entry which is preliminary data.</text>
</comment>
<dbReference type="Gene3D" id="3.40.50.300">
    <property type="entry name" value="P-loop containing nucleotide triphosphate hydrolases"/>
    <property type="match status" value="2"/>
</dbReference>
<dbReference type="GO" id="GO:0005524">
    <property type="term" value="F:ATP binding"/>
    <property type="evidence" value="ECO:0007669"/>
    <property type="project" value="UniProtKB-KW"/>
</dbReference>
<evidence type="ECO:0000256" key="10">
    <source>
        <dbReference type="SAM" id="Phobius"/>
    </source>
</evidence>
<evidence type="ECO:0000256" key="2">
    <source>
        <dbReference type="ARBA" id="ARBA00006012"/>
    </source>
</evidence>
<dbReference type="CDD" id="cd03233">
    <property type="entry name" value="ABCG_PDR_domain1"/>
    <property type="match status" value="1"/>
</dbReference>
<dbReference type="GO" id="GO:0016020">
    <property type="term" value="C:membrane"/>
    <property type="evidence" value="ECO:0007669"/>
    <property type="project" value="UniProtKB-SubCell"/>
</dbReference>
<evidence type="ECO:0000313" key="13">
    <source>
        <dbReference type="Proteomes" id="UP000799429"/>
    </source>
</evidence>
<evidence type="ECO:0000256" key="7">
    <source>
        <dbReference type="ARBA" id="ARBA00022989"/>
    </source>
</evidence>
<comment type="similarity">
    <text evidence="2">Belongs to the ABC transporter superfamily. ABCG family. PDR (TC 3.A.1.205) subfamily.</text>
</comment>
<dbReference type="Proteomes" id="UP000799429">
    <property type="component" value="Unassembled WGS sequence"/>
</dbReference>